<protein>
    <submittedName>
        <fullName evidence="3">Beta-lactamase superfamily domain-containing protein</fullName>
    </submittedName>
</protein>
<dbReference type="SUPFAM" id="SSF56281">
    <property type="entry name" value="Metallo-hydrolase/oxidoreductase"/>
    <property type="match status" value="1"/>
</dbReference>
<dbReference type="Proteomes" id="UP000243250">
    <property type="component" value="Unassembled WGS sequence"/>
</dbReference>
<evidence type="ECO:0000256" key="1">
    <source>
        <dbReference type="ARBA" id="ARBA00022801"/>
    </source>
</evidence>
<dbReference type="GO" id="GO:0016787">
    <property type="term" value="F:hydrolase activity"/>
    <property type="evidence" value="ECO:0007669"/>
    <property type="project" value="UniProtKB-KW"/>
</dbReference>
<dbReference type="PANTHER" id="PTHR43546:SF9">
    <property type="entry name" value="L-ASCORBATE-6-PHOSPHATE LACTONASE ULAG-RELATED"/>
    <property type="match status" value="1"/>
</dbReference>
<dbReference type="InterPro" id="IPR036866">
    <property type="entry name" value="RibonucZ/Hydroxyglut_hydro"/>
</dbReference>
<keyword evidence="4" id="KW-1185">Reference proteome</keyword>
<dbReference type="RefSeq" id="WP_089882601.1">
    <property type="nucleotide sequence ID" value="NZ_FOYS01000005.1"/>
</dbReference>
<name>A0A1I6IDR3_9EURY</name>
<evidence type="ECO:0000259" key="2">
    <source>
        <dbReference type="SMART" id="SM00849"/>
    </source>
</evidence>
<dbReference type="EMBL" id="FOYS01000005">
    <property type="protein sequence ID" value="SFR64823.1"/>
    <property type="molecule type" value="Genomic_DNA"/>
</dbReference>
<proteinExistence type="predicted"/>
<dbReference type="SMART" id="SM00849">
    <property type="entry name" value="Lactamase_B"/>
    <property type="match status" value="1"/>
</dbReference>
<keyword evidence="1" id="KW-0378">Hydrolase</keyword>
<organism evidence="3 4">
    <name type="scientific">Halogeometricum limi</name>
    <dbReference type="NCBI Taxonomy" id="555875"/>
    <lineage>
        <taxon>Archaea</taxon>
        <taxon>Methanobacteriati</taxon>
        <taxon>Methanobacteriota</taxon>
        <taxon>Stenosarchaea group</taxon>
        <taxon>Halobacteria</taxon>
        <taxon>Halobacteriales</taxon>
        <taxon>Haloferacaceae</taxon>
        <taxon>Halogeometricum</taxon>
    </lineage>
</organism>
<dbReference type="PANTHER" id="PTHR43546">
    <property type="entry name" value="UPF0173 METAL-DEPENDENT HYDROLASE MJ1163-RELATED"/>
    <property type="match status" value="1"/>
</dbReference>
<dbReference type="OrthoDB" id="28313at2157"/>
<sequence length="244" mass="26461">MPTTTDASIRLVRHATLLLAAADTTFLVDPMLGAPGDMPPIENTPNQRDNPLVPLPDVDLTYDAVVVTHRHPDHFDEAAKAELADDVPLFCQPEEADAFVEEEFTDVRPVDDETAFEGVTIRRTPGRHGHGELAERMGPVSGFVFEAGASVYLAGDTVWCDDVERTLDSYDLDAVVLNAGAAQFLEGDPITMAEDDVAAVRSSTDATVLAVHMEAINHCLLTREELRSAVDDVLVPDDGEDVRL</sequence>
<reference evidence="4" key="1">
    <citation type="submission" date="2016-10" db="EMBL/GenBank/DDBJ databases">
        <authorList>
            <person name="Varghese N."/>
            <person name="Submissions S."/>
        </authorList>
    </citation>
    <scope>NUCLEOTIDE SEQUENCE [LARGE SCALE GENOMIC DNA]</scope>
    <source>
        <strain evidence="4">CGMCC 1.8711</strain>
    </source>
</reference>
<evidence type="ECO:0000313" key="4">
    <source>
        <dbReference type="Proteomes" id="UP000243250"/>
    </source>
</evidence>
<dbReference type="InterPro" id="IPR050114">
    <property type="entry name" value="UPF0173_UPF0282_UlaG_hydrolase"/>
</dbReference>
<dbReference type="Gene3D" id="3.60.15.10">
    <property type="entry name" value="Ribonuclease Z/Hydroxyacylglutathione hydrolase-like"/>
    <property type="match status" value="1"/>
</dbReference>
<accession>A0A1I6IDR3</accession>
<dbReference type="Pfam" id="PF12706">
    <property type="entry name" value="Lactamase_B_2"/>
    <property type="match status" value="1"/>
</dbReference>
<dbReference type="InterPro" id="IPR001279">
    <property type="entry name" value="Metallo-B-lactamas"/>
</dbReference>
<feature type="domain" description="Metallo-beta-lactamase" evidence="2">
    <location>
        <begin position="13"/>
        <end position="212"/>
    </location>
</feature>
<dbReference type="AlphaFoldDB" id="A0A1I6IDR3"/>
<evidence type="ECO:0000313" key="3">
    <source>
        <dbReference type="EMBL" id="SFR64823.1"/>
    </source>
</evidence>
<gene>
    <name evidence="3" type="ORF">SAMN04488124_3100</name>
</gene>